<comment type="similarity">
    <text evidence="9">Belongs to the RNA cytidine acetyltransferase family. NAT10 subfamily.</text>
</comment>
<evidence type="ECO:0000256" key="9">
    <source>
        <dbReference type="HAMAP-Rule" id="MF_03211"/>
    </source>
</evidence>
<dbReference type="Proteomes" id="UP000220797">
    <property type="component" value="Unassembled WGS sequence"/>
</dbReference>
<feature type="domain" description="Possible tRNA binding" evidence="13">
    <location>
        <begin position="899"/>
        <end position="1121"/>
    </location>
</feature>
<dbReference type="PANTHER" id="PTHR10925">
    <property type="entry name" value="N-ACETYLTRANSFERASE 10"/>
    <property type="match status" value="1"/>
</dbReference>
<sequence length="1149" mass="135783">MKKKVDNRIKILVENNVALGQRSMFLVIGDQGKNVVVNFYFLLSRLVSRSHNILWCYKKKLDFSTSKKKRFREMKKKIKKGTFDATVDNNFDSFLKNTNIRFCFYKETKKVLGKTYSICVLQDFSYITPNILCRCIETVIGGGIIIFLINKLDELKDIYNLTLNYHKKYTMNGICNAYNNYIHRFFLSLNKCKNAMFIDDEMNILPLNDNHLHIKKITNNFNNDSIKENNMNNFQNKENFLVTDRKSATLGGFLCPDKNLLVEKLKFLENICEENEKKKEEKKIFLYSSKFYDGENSKKDENDNITTNNDSNKFMYSFLDRNIMNLLNICLSIDQLEILLNMCKILRNDEEKKKNIKEIIFSLLANRGRGKSATLGLLLSLSIYFNYSNIIITSGNNDGIQTVFEFLDKGLDILGFKEFKDYEKIYEMNKIKEIIIFKNIKYLKQRIRYLDIIEDEILNCELMIIDEAACIPIDILRNKIKGEITILSTTLNGYEGTGKTFTFKLLKQLKKRFVTQLTYEEFKNMKYLYFDKAFVDLSLNNPIRYSFNDEIENWLNNFLCLNCNEVSNLKDNLCAPQNCQLYFVNKNIFKNYNSTSENLLKKIMTLFVTSHYKNTPNDLIMILDSQQHHLFILINNNSSTDNIDKIDIYGVLHCAIDGIINQNKIKKAVKLEDIVDIMRNNKINDQTEPNQNYLNGYDRNINKHINGTHKDNDKNVINCINENSINYSNDRNNNDSSQIEKNNILKNNDLLNKEFEGNLIPYIISDYFDFYFYNYIGIRIVRISIHPSIQNLNYGSEFLKKIYDYYNIYNSKDRKENSYYNENIILYSCSGNNIFFDEKLKKIDYIGTCFGLTKGLLIFWQKNKFIPVFLKQQKNEITGEFSILMLKHLNEELKDLFIKFYYDFVRSLCNLLPYSFKKLESFVVFNLLHNTIHSSKNNDKQDLDNQQDNISCFYDNTLLNEKSISYFFHSNDICRLKRFVMEGRNFYEILYLLSTISILILFKKVQIDLNFLEYTILYAVSFQKKTCKEISDEIKINVNQTNAIFRKIIHRFYNFIKDIMEKQIEKEVNEEIKEKLKKKKKKSLNIELPSEEYKEEIKKNSLIIKKKQENEKLSLMKEFNISGNIKRKHINLKKNDNPNLIKKKKVISS</sequence>
<evidence type="ECO:0000256" key="8">
    <source>
        <dbReference type="ARBA" id="ARBA00023315"/>
    </source>
</evidence>
<keyword evidence="4 9" id="KW-0819">tRNA processing</keyword>
<dbReference type="HAMAP" id="MF_03211">
    <property type="entry name" value="RNA_acetyltr_Nat10"/>
    <property type="match status" value="1"/>
</dbReference>
<dbReference type="Gene3D" id="3.40.50.11040">
    <property type="match status" value="1"/>
</dbReference>
<evidence type="ECO:0000256" key="1">
    <source>
        <dbReference type="ARBA" id="ARBA00004604"/>
    </source>
</evidence>
<dbReference type="GO" id="GO:0051391">
    <property type="term" value="P:tRNA acetylation"/>
    <property type="evidence" value="ECO:0007669"/>
    <property type="project" value="UniProtKB-UniRule"/>
</dbReference>
<dbReference type="InterPro" id="IPR027417">
    <property type="entry name" value="P-loop_NTPase"/>
</dbReference>
<dbReference type="OrthoDB" id="10067491at2759"/>
<gene>
    <name evidence="14" type="ORF">PGAL8A_00479900</name>
</gene>
<dbReference type="Pfam" id="PF08351">
    <property type="entry name" value="TmcA_N"/>
    <property type="match status" value="1"/>
</dbReference>
<dbReference type="InterPro" id="IPR013562">
    <property type="entry name" value="TmcA/NAT10_N"/>
</dbReference>
<dbReference type="EC" id="2.3.1.-" evidence="9"/>
<protein>
    <recommendedName>
        <fullName evidence="9">RNA cytidine acetyltransferase</fullName>
        <ecNumber evidence="9">2.3.1.-</ecNumber>
    </recommendedName>
    <alternativeName>
        <fullName evidence="9">18S rRNA cytosine acetyltransferase</fullName>
    </alternativeName>
</protein>
<comment type="caution">
    <text evidence="9">Lacks conserved residue(s) required for the propagation of feature annotation.</text>
</comment>
<feature type="domain" description="N-acetyltransferase" evidence="12">
    <location>
        <begin position="739"/>
        <end position="817"/>
    </location>
</feature>
<reference evidence="14" key="1">
    <citation type="submission" date="2015-04" db="EMBL/GenBank/DDBJ databases">
        <authorList>
            <consortium name="Pathogen Informatics"/>
        </authorList>
    </citation>
    <scope>NUCLEOTIDE SEQUENCE [LARGE SCALE GENOMIC DNA]</scope>
    <source>
        <strain evidence="14">8A</strain>
    </source>
</reference>
<proteinExistence type="inferred from homology"/>
<evidence type="ECO:0000256" key="2">
    <source>
        <dbReference type="ARBA" id="ARBA00022552"/>
    </source>
</evidence>
<keyword evidence="3 9" id="KW-0808">Transferase</keyword>
<dbReference type="GO" id="GO:0030686">
    <property type="term" value="C:90S preribosome"/>
    <property type="evidence" value="ECO:0007669"/>
    <property type="project" value="TreeGrafter"/>
</dbReference>
<accession>A0A1J1GXN7</accession>
<organism evidence="14 15">
    <name type="scientific">Plasmodium gallinaceum</name>
    <dbReference type="NCBI Taxonomy" id="5849"/>
    <lineage>
        <taxon>Eukaryota</taxon>
        <taxon>Sar</taxon>
        <taxon>Alveolata</taxon>
        <taxon>Apicomplexa</taxon>
        <taxon>Aconoidasida</taxon>
        <taxon>Haemosporida</taxon>
        <taxon>Plasmodiidae</taxon>
        <taxon>Plasmodium</taxon>
        <taxon>Plasmodium (Haemamoeba)</taxon>
    </lineage>
</organism>
<evidence type="ECO:0000256" key="6">
    <source>
        <dbReference type="ARBA" id="ARBA00022840"/>
    </source>
</evidence>
<feature type="binding site" evidence="9">
    <location>
        <position position="544"/>
    </location>
    <ligand>
        <name>ATP</name>
        <dbReference type="ChEBI" id="CHEBI:30616"/>
    </ligand>
</feature>
<feature type="domain" description="TcmA/NAT10 helicase" evidence="10">
    <location>
        <begin position="363"/>
        <end position="562"/>
    </location>
</feature>
<evidence type="ECO:0000256" key="7">
    <source>
        <dbReference type="ARBA" id="ARBA00023242"/>
    </source>
</evidence>
<keyword evidence="2 9" id="KW-0698">rRNA processing</keyword>
<evidence type="ECO:0000256" key="5">
    <source>
        <dbReference type="ARBA" id="ARBA00022741"/>
    </source>
</evidence>
<feature type="binding site" evidence="9">
    <location>
        <begin position="790"/>
        <end position="796"/>
    </location>
    <ligand>
        <name>acetyl-CoA</name>
        <dbReference type="ChEBI" id="CHEBI:57288"/>
    </ligand>
</feature>
<dbReference type="EMBL" id="CVMV01000096">
    <property type="protein sequence ID" value="CRG97220.1"/>
    <property type="molecule type" value="Genomic_DNA"/>
</dbReference>
<comment type="caution">
    <text evidence="14">The sequence shown here is derived from an EMBL/GenBank/DDBJ whole genome shotgun (WGS) entry which is preliminary data.</text>
</comment>
<dbReference type="Pfam" id="PF13725">
    <property type="entry name" value="tRNA_bind_2"/>
    <property type="match status" value="1"/>
</dbReference>
<comment type="function">
    <text evidence="9">RNA cytidine acetyltransferase with specificity toward both 18S rRNA and tRNAs. Catalyzes the formation of N(4)-acetylcytidine (ac4C) in 18S rRNA. Required for early nucleolar cleavages of precursor rRNA at sites A0, A1 and A2 during 18S rRNA synthesis. Catalyzes the formation of ac4C in serine and leucine tRNAs. Requires a tRNA-binding adapter protein for full tRNA acetyltransferase activity but not for 18S rRNA acetylation.</text>
</comment>
<keyword evidence="8 9" id="KW-0012">Acyltransferase</keyword>
<dbReference type="PANTHER" id="PTHR10925:SF5">
    <property type="entry name" value="RNA CYTIDINE ACETYLTRANSFERASE"/>
    <property type="match status" value="1"/>
</dbReference>
<evidence type="ECO:0000256" key="3">
    <source>
        <dbReference type="ARBA" id="ARBA00022679"/>
    </source>
</evidence>
<evidence type="ECO:0000259" key="12">
    <source>
        <dbReference type="Pfam" id="PF13718"/>
    </source>
</evidence>
<dbReference type="GO" id="GO:0000049">
    <property type="term" value="F:tRNA binding"/>
    <property type="evidence" value="ECO:0007669"/>
    <property type="project" value="TreeGrafter"/>
</dbReference>
<evidence type="ECO:0000259" key="10">
    <source>
        <dbReference type="Pfam" id="PF05127"/>
    </source>
</evidence>
<dbReference type="GeneID" id="39733332"/>
<keyword evidence="5 9" id="KW-0547">Nucleotide-binding</keyword>
<evidence type="ECO:0000313" key="14">
    <source>
        <dbReference type="EMBL" id="CRG97220.1"/>
    </source>
</evidence>
<keyword evidence="7 9" id="KW-0539">Nucleus</keyword>
<evidence type="ECO:0000259" key="13">
    <source>
        <dbReference type="Pfam" id="PF13725"/>
    </source>
</evidence>
<dbReference type="Pfam" id="PF05127">
    <property type="entry name" value="NAT10_TcmA_helicase"/>
    <property type="match status" value="1"/>
</dbReference>
<dbReference type="GO" id="GO:0051392">
    <property type="term" value="F:tRNA cytidine N4-acetyltransferase activity"/>
    <property type="evidence" value="ECO:0007669"/>
    <property type="project" value="RHEA"/>
</dbReference>
<dbReference type="OMA" id="HLHYIMS"/>
<dbReference type="GO" id="GO:0005524">
    <property type="term" value="F:ATP binding"/>
    <property type="evidence" value="ECO:0007669"/>
    <property type="project" value="UniProtKB-UniRule"/>
</dbReference>
<dbReference type="InterPro" id="IPR027992">
    <property type="entry name" value="tRNA_bind_dom"/>
</dbReference>
<feature type="binding site" evidence="9">
    <location>
        <begin position="368"/>
        <end position="377"/>
    </location>
    <ligand>
        <name>ATP</name>
        <dbReference type="ChEBI" id="CHEBI:30616"/>
    </ligand>
</feature>
<keyword evidence="15" id="KW-1185">Reference proteome</keyword>
<dbReference type="InterPro" id="IPR000182">
    <property type="entry name" value="GNAT_dom"/>
</dbReference>
<feature type="binding site" evidence="9">
    <location>
        <position position="862"/>
    </location>
    <ligand>
        <name>acetyl-CoA</name>
        <dbReference type="ChEBI" id="CHEBI:57288"/>
    </ligand>
</feature>
<evidence type="ECO:0000256" key="4">
    <source>
        <dbReference type="ARBA" id="ARBA00022694"/>
    </source>
</evidence>
<dbReference type="VEuPathDB" id="PlasmoDB:PGAL8A_00479900"/>
<dbReference type="GO" id="GO:0005730">
    <property type="term" value="C:nucleolus"/>
    <property type="evidence" value="ECO:0007669"/>
    <property type="project" value="UniProtKB-SubCell"/>
</dbReference>
<keyword evidence="6 9" id="KW-0067">ATP-binding</keyword>
<feature type="domain" description="N-acetyltransferase" evidence="12">
    <location>
        <begin position="602"/>
        <end position="670"/>
    </location>
</feature>
<dbReference type="InterPro" id="IPR007807">
    <property type="entry name" value="TcmA/NAT10_helicase"/>
</dbReference>
<dbReference type="InterPro" id="IPR033688">
    <property type="entry name" value="NAT10"/>
</dbReference>
<dbReference type="GO" id="GO:1904812">
    <property type="term" value="P:rRNA acetylation involved in maturation of SSU-rRNA"/>
    <property type="evidence" value="ECO:0007669"/>
    <property type="project" value="InterPro"/>
</dbReference>
<dbReference type="Gene3D" id="3.40.50.300">
    <property type="entry name" value="P-loop containing nucleotide triphosphate hydrolases"/>
    <property type="match status" value="1"/>
</dbReference>
<dbReference type="AlphaFoldDB" id="A0A1J1GXN7"/>
<comment type="catalytic activity">
    <reaction evidence="9">
        <text>a cytidine in tRNA + acetyl-CoA + ATP + H2O = an N(4)-acetylcytidine in tRNA + ADP + phosphate + CoA + H(+)</text>
        <dbReference type="Rhea" id="RHEA:53876"/>
        <dbReference type="Rhea" id="RHEA-COMP:13670"/>
        <dbReference type="Rhea" id="RHEA-COMP:13671"/>
        <dbReference type="ChEBI" id="CHEBI:15377"/>
        <dbReference type="ChEBI" id="CHEBI:15378"/>
        <dbReference type="ChEBI" id="CHEBI:30616"/>
        <dbReference type="ChEBI" id="CHEBI:43474"/>
        <dbReference type="ChEBI" id="CHEBI:57287"/>
        <dbReference type="ChEBI" id="CHEBI:57288"/>
        <dbReference type="ChEBI" id="CHEBI:74900"/>
        <dbReference type="ChEBI" id="CHEBI:82748"/>
        <dbReference type="ChEBI" id="CHEBI:456216"/>
    </reaction>
</comment>
<dbReference type="RefSeq" id="XP_028530023.1">
    <property type="nucleotide sequence ID" value="XM_028673585.1"/>
</dbReference>
<feature type="domain" description="N-acetyltransferase" evidence="12">
    <location>
        <begin position="837"/>
        <end position="889"/>
    </location>
</feature>
<dbReference type="GO" id="GO:1990883">
    <property type="term" value="F:18S rRNA cytidine N-acetyltransferase activity"/>
    <property type="evidence" value="ECO:0007669"/>
    <property type="project" value="TreeGrafter"/>
</dbReference>
<dbReference type="Pfam" id="PF13718">
    <property type="entry name" value="GNAT_acetyltr_2"/>
    <property type="match status" value="3"/>
</dbReference>
<comment type="catalytic activity">
    <reaction evidence="9">
        <text>a cytidine in 18S rRNA + acetyl-CoA + ATP + H2O = an N(4)-acetylcytidine in 18S rRNA + ADP + phosphate + CoA + H(+)</text>
        <dbReference type="Rhea" id="RHEA:51424"/>
        <dbReference type="Rhea" id="RHEA-COMP:13575"/>
        <dbReference type="Rhea" id="RHEA-COMP:13576"/>
        <dbReference type="ChEBI" id="CHEBI:15377"/>
        <dbReference type="ChEBI" id="CHEBI:15378"/>
        <dbReference type="ChEBI" id="CHEBI:30616"/>
        <dbReference type="ChEBI" id="CHEBI:43474"/>
        <dbReference type="ChEBI" id="CHEBI:57287"/>
        <dbReference type="ChEBI" id="CHEBI:57288"/>
        <dbReference type="ChEBI" id="CHEBI:74900"/>
        <dbReference type="ChEBI" id="CHEBI:82748"/>
        <dbReference type="ChEBI" id="CHEBI:456216"/>
    </reaction>
</comment>
<dbReference type="InterPro" id="IPR032672">
    <property type="entry name" value="TmcA/NAT10/Kre33"/>
</dbReference>
<evidence type="ECO:0000313" key="15">
    <source>
        <dbReference type="Proteomes" id="UP000220797"/>
    </source>
</evidence>
<comment type="subcellular location">
    <subcellularLocation>
        <location evidence="1 9">Nucleus</location>
        <location evidence="1 9">Nucleolus</location>
    </subcellularLocation>
</comment>
<dbReference type="Gene3D" id="3.40.630.30">
    <property type="match status" value="2"/>
</dbReference>
<name>A0A1J1GXN7_PLAGA</name>
<feature type="domain" description="TmcA/NAT10 N-terminal" evidence="11">
    <location>
        <begin position="15"/>
        <end position="199"/>
    </location>
</feature>
<evidence type="ECO:0000259" key="11">
    <source>
        <dbReference type="Pfam" id="PF08351"/>
    </source>
</evidence>